<feature type="compositionally biased region" description="Basic and acidic residues" evidence="1">
    <location>
        <begin position="177"/>
        <end position="190"/>
    </location>
</feature>
<dbReference type="Proteomes" id="UP001610432">
    <property type="component" value="Unassembled WGS sequence"/>
</dbReference>
<name>A0ABR4L8T6_9EURO</name>
<feature type="region of interest" description="Disordered" evidence="1">
    <location>
        <begin position="1"/>
        <end position="190"/>
    </location>
</feature>
<gene>
    <name evidence="2" type="ORF">BJX67DRAFT_318599</name>
</gene>
<evidence type="ECO:0000256" key="1">
    <source>
        <dbReference type="SAM" id="MobiDB-lite"/>
    </source>
</evidence>
<feature type="compositionally biased region" description="Polar residues" evidence="1">
    <location>
        <begin position="1"/>
        <end position="31"/>
    </location>
</feature>
<evidence type="ECO:0000313" key="2">
    <source>
        <dbReference type="EMBL" id="KAL2860943.1"/>
    </source>
</evidence>
<dbReference type="GeneID" id="98142354"/>
<reference evidence="2 3" key="1">
    <citation type="submission" date="2024-07" db="EMBL/GenBank/DDBJ databases">
        <title>Section-level genome sequencing and comparative genomics of Aspergillus sections Usti and Cavernicolus.</title>
        <authorList>
            <consortium name="Lawrence Berkeley National Laboratory"/>
            <person name="Nybo J.L."/>
            <person name="Vesth T.C."/>
            <person name="Theobald S."/>
            <person name="Frisvad J.C."/>
            <person name="Larsen T.O."/>
            <person name="Kjaerboelling I."/>
            <person name="Rothschild-Mancinelli K."/>
            <person name="Lyhne E.K."/>
            <person name="Kogle M.E."/>
            <person name="Barry K."/>
            <person name="Clum A."/>
            <person name="Na H."/>
            <person name="Ledsgaard L."/>
            <person name="Lin J."/>
            <person name="Lipzen A."/>
            <person name="Kuo A."/>
            <person name="Riley R."/>
            <person name="Mondo S."/>
            <person name="Labutti K."/>
            <person name="Haridas S."/>
            <person name="Pangalinan J."/>
            <person name="Salamov A.A."/>
            <person name="Simmons B.A."/>
            <person name="Magnuson J.K."/>
            <person name="Chen J."/>
            <person name="Drula E."/>
            <person name="Henrissat B."/>
            <person name="Wiebenga A."/>
            <person name="Lubbers R.J."/>
            <person name="Gomes A.C."/>
            <person name="Macurrencykelacurrency M.R."/>
            <person name="Stajich J."/>
            <person name="Grigoriev I.V."/>
            <person name="Mortensen U.H."/>
            <person name="De Vries R.P."/>
            <person name="Baker S.E."/>
            <person name="Andersen M.R."/>
        </authorList>
    </citation>
    <scope>NUCLEOTIDE SEQUENCE [LARGE SCALE GENOMIC DNA]</scope>
    <source>
        <strain evidence="2 3">CBS 449.75</strain>
    </source>
</reference>
<accession>A0ABR4L8T6</accession>
<feature type="compositionally biased region" description="Basic and acidic residues" evidence="1">
    <location>
        <begin position="32"/>
        <end position="47"/>
    </location>
</feature>
<comment type="caution">
    <text evidence="2">The sequence shown here is derived from an EMBL/GenBank/DDBJ whole genome shotgun (WGS) entry which is preliminary data.</text>
</comment>
<protein>
    <submittedName>
        <fullName evidence="2">Uncharacterized protein</fullName>
    </submittedName>
</protein>
<keyword evidence="3" id="KW-1185">Reference proteome</keyword>
<sequence length="211" mass="23126">MQTRSTKTSHPPQPPKESTYTQHENPISHNPSEIREQRQQQEADQHQHRDRHRHRGDAPERITRGASSLPSTDASASVTNTAQHRREQREGDIDPEYGVEQQPDEGAIARAVGGQSRHRGAQAGAHAGPVGSARGPGAPGFGEGDDTMADLDRKAEGHRRILGERVGRTPPVPDGETVEREALRERKLREDTEVRPAEVVGEVTGKPVVGR</sequence>
<dbReference type="RefSeq" id="XP_070880837.1">
    <property type="nucleotide sequence ID" value="XM_071027282.1"/>
</dbReference>
<dbReference type="EMBL" id="JBFXLQ010000079">
    <property type="protein sequence ID" value="KAL2860943.1"/>
    <property type="molecule type" value="Genomic_DNA"/>
</dbReference>
<feature type="compositionally biased region" description="Basic and acidic residues" evidence="1">
    <location>
        <begin position="150"/>
        <end position="167"/>
    </location>
</feature>
<proteinExistence type="predicted"/>
<evidence type="ECO:0000313" key="3">
    <source>
        <dbReference type="Proteomes" id="UP001610432"/>
    </source>
</evidence>
<feature type="compositionally biased region" description="Polar residues" evidence="1">
    <location>
        <begin position="65"/>
        <end position="82"/>
    </location>
</feature>
<organism evidence="2 3">
    <name type="scientific">Aspergillus lucknowensis</name>
    <dbReference type="NCBI Taxonomy" id="176173"/>
    <lineage>
        <taxon>Eukaryota</taxon>
        <taxon>Fungi</taxon>
        <taxon>Dikarya</taxon>
        <taxon>Ascomycota</taxon>
        <taxon>Pezizomycotina</taxon>
        <taxon>Eurotiomycetes</taxon>
        <taxon>Eurotiomycetidae</taxon>
        <taxon>Eurotiales</taxon>
        <taxon>Aspergillaceae</taxon>
        <taxon>Aspergillus</taxon>
        <taxon>Aspergillus subgen. Nidulantes</taxon>
    </lineage>
</organism>